<dbReference type="SUPFAM" id="SSF52129">
    <property type="entry name" value="Caspase-like"/>
    <property type="match status" value="1"/>
</dbReference>
<feature type="domain" description="Peptidase C14 caspase" evidence="2">
    <location>
        <begin position="22"/>
        <end position="198"/>
    </location>
</feature>
<feature type="repeat" description="WD" evidence="1">
    <location>
        <begin position="1088"/>
        <end position="1124"/>
    </location>
</feature>
<keyword evidence="1" id="KW-0853">WD repeat</keyword>
<dbReference type="InterPro" id="IPR029030">
    <property type="entry name" value="Caspase-like_dom_sf"/>
</dbReference>
<dbReference type="InterPro" id="IPR036322">
    <property type="entry name" value="WD40_repeat_dom_sf"/>
</dbReference>
<organism evidence="3 4">
    <name type="scientific">Embleya hyalina</name>
    <dbReference type="NCBI Taxonomy" id="516124"/>
    <lineage>
        <taxon>Bacteria</taxon>
        <taxon>Bacillati</taxon>
        <taxon>Actinomycetota</taxon>
        <taxon>Actinomycetes</taxon>
        <taxon>Kitasatosporales</taxon>
        <taxon>Streptomycetaceae</taxon>
        <taxon>Embleya</taxon>
    </lineage>
</organism>
<dbReference type="InterPro" id="IPR011600">
    <property type="entry name" value="Pept_C14_caspase"/>
</dbReference>
<comment type="caution">
    <text evidence="3">The sequence shown here is derived from an EMBL/GenBank/DDBJ whole genome shotgun (WGS) entry which is preliminary data.</text>
</comment>
<dbReference type="SUPFAM" id="SSF52540">
    <property type="entry name" value="P-loop containing nucleoside triphosphate hydrolases"/>
    <property type="match status" value="1"/>
</dbReference>
<proteinExistence type="predicted"/>
<accession>A0A401YVP9</accession>
<dbReference type="Proteomes" id="UP000286931">
    <property type="component" value="Unassembled WGS sequence"/>
</dbReference>
<dbReference type="InterPro" id="IPR001680">
    <property type="entry name" value="WD40_rpt"/>
</dbReference>
<dbReference type="InterPro" id="IPR027417">
    <property type="entry name" value="P-loop_NTPase"/>
</dbReference>
<gene>
    <name evidence="3" type="ORF">EHYA_06360</name>
</gene>
<dbReference type="PROSITE" id="PS50082">
    <property type="entry name" value="WD_REPEATS_2"/>
    <property type="match status" value="1"/>
</dbReference>
<reference evidence="3 4" key="1">
    <citation type="submission" date="2018-12" db="EMBL/GenBank/DDBJ databases">
        <title>Draft genome sequence of Embleya hyalina NBRC 13850T.</title>
        <authorList>
            <person name="Komaki H."/>
            <person name="Hosoyama A."/>
            <person name="Kimura A."/>
            <person name="Ichikawa N."/>
            <person name="Tamura T."/>
        </authorList>
    </citation>
    <scope>NUCLEOTIDE SEQUENCE [LARGE SCALE GENOMIC DNA]</scope>
    <source>
        <strain evidence="3 4">NBRC 13850</strain>
    </source>
</reference>
<dbReference type="InterPro" id="IPR015943">
    <property type="entry name" value="WD40/YVTN_repeat-like_dom_sf"/>
</dbReference>
<dbReference type="Gene3D" id="3.40.50.1460">
    <property type="match status" value="1"/>
</dbReference>
<protein>
    <recommendedName>
        <fullName evidence="2">Peptidase C14 caspase domain-containing protein</fullName>
    </recommendedName>
</protein>
<dbReference type="Pfam" id="PF00656">
    <property type="entry name" value="Peptidase_C14"/>
    <property type="match status" value="1"/>
</dbReference>
<evidence type="ECO:0000313" key="4">
    <source>
        <dbReference type="Proteomes" id="UP000286931"/>
    </source>
</evidence>
<dbReference type="SUPFAM" id="SSF50978">
    <property type="entry name" value="WD40 repeat-like"/>
    <property type="match status" value="1"/>
</dbReference>
<keyword evidence="4" id="KW-1185">Reference proteome</keyword>
<dbReference type="Gene3D" id="2.130.10.10">
    <property type="entry name" value="YVTN repeat-like/Quinoprotein amine dehydrogenase"/>
    <property type="match status" value="1"/>
</dbReference>
<name>A0A401YVP9_9ACTN</name>
<evidence type="ECO:0000259" key="2">
    <source>
        <dbReference type="Pfam" id="PF00656"/>
    </source>
</evidence>
<dbReference type="GO" id="GO:0006508">
    <property type="term" value="P:proteolysis"/>
    <property type="evidence" value="ECO:0007669"/>
    <property type="project" value="InterPro"/>
</dbReference>
<dbReference type="EMBL" id="BIFH01000029">
    <property type="protein sequence ID" value="GCD98649.1"/>
    <property type="molecule type" value="Genomic_DNA"/>
</dbReference>
<evidence type="ECO:0000313" key="3">
    <source>
        <dbReference type="EMBL" id="GCD98649.1"/>
    </source>
</evidence>
<dbReference type="SUPFAM" id="SSF82171">
    <property type="entry name" value="DPP6 N-terminal domain-like"/>
    <property type="match status" value="1"/>
</dbReference>
<sequence>MGGGRHRVGRVSGPRRYLIAAGTRHYRELGELDGVDEDVARIVALFATMGYERVLTDVSDDPDAGGFEYALAAWCAGGGLAAGDVVVVYYAGHGDQPTAGPYRLACAGSTAMHPRSWLSLDNLAAILAESPVRDVLFIVDACNAGLGADELGAVTAAFGKARGGEDPASGTWVLASARRRERAWDKGHFTRELARAYTTGDGPSQRRLSPAVLTDRINRAFVTAGRAQRAVCSVTDQSVQPPFFPNPAFDPAAEIGPDGRAEGEAGDLTAHFEPRGRGVEHVHDPGSYFTGRAHALDVVRTRLAGPGGRGPLAVTGAPGSGKSALLGRIVLEGDTSGGTPPIDVSINARHQTIDALIGRLAGAADVRASSVDALLAALAGRQAPYRVVVDSLDEAGPGHDIVEARRIAWELLRPLGDVPCVRLVVGSRRELLSDWCKHAPIVDLDADAYADDTNVADYVERILADGRSPYADTPDTARVIARAVARRAGRCFLVARMTASALVRQEPVDVTAPGWADTLPSDVDGAFRAYLERLPSARRATALTLLTTLAFAEGHGLPRAGVWTEAASRLSGATVCERDIDELVDEEGSYLTSVDVGGHRYFRLYHQELTDHLRERALASRDLADIQACFVATLLGLTPRLPNGTSPDWARARPYVRYHLATHSAAAGTIGELLTDPGFVLAAGTADLLRAVRRSVGTSMLPLVIERCAEVLRNRGPDRAAQLAFVARAIGEHRFADRALALSASTERVSLEARSVTPHRIVGHHSAGGFSVNVINMGWWIEEVRSRDRSLVLALPPAASCVHVWVPDDPAAGGILPHPNPVRSAAAFVDAHGRPVAITLDGQGCIRMWDVDDATSTICPHNPPYERILDAGVLNDGTCVVACTGWDGVDVLETTTGRVVLHVEDLAPDDSHPIAGRLIHTPGAGLGLAVFHTASGVVALHKLEGDQAGTYEILVEGVIRLLDIDIARNSAGETFLALLEGPADIASGVTLIHVGGRSVSFQLHLGLREWWGGFVRIDDEPAYLIGDPHLMCTLPLSGGPLHITSLDPKPVSFPTTWNTGRSFVVRAGWKGAVHVVDAADGMPVGAPLLGHESAVCALRVLSSSPLDGLNILAVGTDGTVRLWNWWPPTTTDNAPIAGVHTEDAGYARPRMAEAWTVLRWPARPNKVLVASRYGVHALDTDLLEHPNGSWTGEAVPGLPQLGNGFRYEDDDGVLNIFTVAKTANLSVGTAWHRLTLDGRIETTRFPFPQHRSDTATLHLIPPSDAHTHPRLVSVDRERATTELALASHGSETVLPLPGADDPSHIWGGSTAVATATGQALLLIVRGRKNPNISDSSIATEILVRDAAHGHDIPDVRFRMPFPVTHMAPYHSRTGTRYIACVEGRRHCAVLDLLDGHVHPVTTHRGLPNEWARTVKGDSEHHYMRWVRLPTSDALLLWMLPDLPGNETSPVRTWSSARPDRSGTFPISVRNFLWSGNSPNGEALVLLADEHGIVLCHLPGGTPVWQTSLPAWINDATVLDDFDIALATQQGVVLLRPRISPAWRRRLGLARG</sequence>
<evidence type="ECO:0000256" key="1">
    <source>
        <dbReference type="PROSITE-ProRule" id="PRU00221"/>
    </source>
</evidence>
<dbReference type="GO" id="GO:0004197">
    <property type="term" value="F:cysteine-type endopeptidase activity"/>
    <property type="evidence" value="ECO:0007669"/>
    <property type="project" value="InterPro"/>
</dbReference>